<sequence>MRKILYQKPKGDHKKQEVTGMSRGNEKGVQEVLAQMELNREAISGKTHYGVKIYAHVLRQYYKDEVVLVLRGRHCLPAKNPFNGDKQTLHVGIVDGEARHHDTEVADCKGDAYDFAQLHYQLEGAELLTKLNEELGLRIGRGFGNCDSAQQVGRNEVKKITQITQFTQEGKSGEIQVPEFSFFKKPVRNTVPSGGVSLVEVYEKIKGISYQKCTNALRMIQDEKEARAYKAKQFDYVTFSGTFVKRENSALVQHSGLFAVDFDHLEDVEGLKQRLLADPYFETELLFVSPSGHGLKWVIPIDITKATHQQYAVGISNYLLHTYGQKMDASGKDVARACFLPCDPHVYIHPKYT</sequence>
<reference evidence="3" key="1">
    <citation type="submission" date="2022-09" db="EMBL/GenBank/DDBJ databases">
        <authorList>
            <person name="Yuan C."/>
            <person name="Ke Z."/>
        </authorList>
    </citation>
    <scope>NUCLEOTIDE SEQUENCE</scope>
    <source>
        <strain evidence="3">LB-8</strain>
    </source>
</reference>
<proteinExistence type="predicted"/>
<comment type="caution">
    <text evidence="3">The sequence shown here is derived from an EMBL/GenBank/DDBJ whole genome shotgun (WGS) entry which is preliminary data.</text>
</comment>
<feature type="region of interest" description="Disordered" evidence="1">
    <location>
        <begin position="1"/>
        <end position="24"/>
    </location>
</feature>
<name>A0A9X2Y065_9BACT</name>
<feature type="domain" description="BT4734-like N-terminal" evidence="2">
    <location>
        <begin position="231"/>
        <end position="347"/>
    </location>
</feature>
<reference evidence="3" key="2">
    <citation type="submission" date="2023-04" db="EMBL/GenBank/DDBJ databases">
        <title>Paracnuella aquatica gen. nov., sp. nov., a member of the family Chitinophagaceae isolated from a hot spring.</title>
        <authorList>
            <person name="Wang C."/>
        </authorList>
    </citation>
    <scope>NUCLEOTIDE SEQUENCE</scope>
    <source>
        <strain evidence="3">LB-8</strain>
    </source>
</reference>
<keyword evidence="4" id="KW-1185">Reference proteome</keyword>
<evidence type="ECO:0000256" key="1">
    <source>
        <dbReference type="SAM" id="MobiDB-lite"/>
    </source>
</evidence>
<gene>
    <name evidence="3" type="ORF">OCK74_22750</name>
</gene>
<dbReference type="Proteomes" id="UP001155483">
    <property type="component" value="Unassembled WGS sequence"/>
</dbReference>
<protein>
    <recommendedName>
        <fullName evidence="2">BT4734-like N-terminal domain-containing protein</fullName>
    </recommendedName>
</protein>
<evidence type="ECO:0000313" key="3">
    <source>
        <dbReference type="EMBL" id="MCU7551957.1"/>
    </source>
</evidence>
<dbReference type="InterPro" id="IPR014907">
    <property type="entry name" value="BT4734-like_N"/>
</dbReference>
<evidence type="ECO:0000259" key="2">
    <source>
        <dbReference type="Pfam" id="PF08800"/>
    </source>
</evidence>
<organism evidence="3 4">
    <name type="scientific">Paraflavisolibacter caeni</name>
    <dbReference type="NCBI Taxonomy" id="2982496"/>
    <lineage>
        <taxon>Bacteria</taxon>
        <taxon>Pseudomonadati</taxon>
        <taxon>Bacteroidota</taxon>
        <taxon>Chitinophagia</taxon>
        <taxon>Chitinophagales</taxon>
        <taxon>Chitinophagaceae</taxon>
        <taxon>Paraflavisolibacter</taxon>
    </lineage>
</organism>
<dbReference type="Pfam" id="PF08800">
    <property type="entry name" value="BT4734-like_N"/>
    <property type="match status" value="1"/>
</dbReference>
<accession>A0A9X2Y065</accession>
<dbReference type="EMBL" id="JAOTIF010000026">
    <property type="protein sequence ID" value="MCU7551957.1"/>
    <property type="molecule type" value="Genomic_DNA"/>
</dbReference>
<dbReference type="AlphaFoldDB" id="A0A9X2Y065"/>
<evidence type="ECO:0000313" key="4">
    <source>
        <dbReference type="Proteomes" id="UP001155483"/>
    </source>
</evidence>
<dbReference type="RefSeq" id="WP_279299394.1">
    <property type="nucleotide sequence ID" value="NZ_JAOTIF010000026.1"/>
</dbReference>